<dbReference type="InterPro" id="IPR036179">
    <property type="entry name" value="Ig-like_dom_sf"/>
</dbReference>
<protein>
    <recommendedName>
        <fullName evidence="7">Immunoglobulin domain-containing protein</fullName>
    </recommendedName>
</protein>
<keyword evidence="6" id="KW-0732">Signal</keyword>
<dbReference type="EMBL" id="VHII01000001">
    <property type="protein sequence ID" value="KAF1394928.1"/>
    <property type="molecule type" value="Genomic_DNA"/>
</dbReference>
<keyword evidence="2 5" id="KW-0812">Transmembrane</keyword>
<dbReference type="PANTHER" id="PTHR11860:SF118">
    <property type="entry name" value="CMRF35-LIKE MOLECULE 3-RELATED"/>
    <property type="match status" value="1"/>
</dbReference>
<sequence length="417" mass="46274">MRISLKVIIYLMTASVSSLAVTGNNRGPDNINCDKPPVIQKARHGGSATINCQYPRTKDINVKHFCREDGNLNCTNLISTVNSNHTILGRFSLTDDKQQGVYTVIISTLTQDDAGRYRCVMERADSSTACLTKIHLHILNWDDITSKAINHAIGEGAQIKCTYPDSHKSNEKFLCKGENPSNCEELIHTSDQKKHRFSIRDDRIKKYFDVYIDNLSTEDSGSYWCGSSRMWEQAEVTKILLSVAERRKTRESVMQRDDYSTDGTVTTDWIALVVAVVVCLVLILILVLVLVLCRHNLPCTQVCYAAGGSLEQRTNAAEHTTEVENHGDHHFDEIQMWNQQASSGEALTSVYATVNLPADQLHYASVNFQKDSVGVSTDRNSLPGTNEISSNSTSQGVTHPSAAEQTLYSTVTKPGEP</sequence>
<feature type="domain" description="Immunoglobulin" evidence="7">
    <location>
        <begin position="37"/>
        <end position="137"/>
    </location>
</feature>
<evidence type="ECO:0000259" key="7">
    <source>
        <dbReference type="SMART" id="SM00409"/>
    </source>
</evidence>
<evidence type="ECO:0000256" key="5">
    <source>
        <dbReference type="SAM" id="Phobius"/>
    </source>
</evidence>
<proteinExistence type="predicted"/>
<organism evidence="8 9">
    <name type="scientific">Perca fluviatilis</name>
    <name type="common">European perch</name>
    <dbReference type="NCBI Taxonomy" id="8168"/>
    <lineage>
        <taxon>Eukaryota</taxon>
        <taxon>Metazoa</taxon>
        <taxon>Chordata</taxon>
        <taxon>Craniata</taxon>
        <taxon>Vertebrata</taxon>
        <taxon>Euteleostomi</taxon>
        <taxon>Actinopterygii</taxon>
        <taxon>Neopterygii</taxon>
        <taxon>Teleostei</taxon>
        <taxon>Neoteleostei</taxon>
        <taxon>Acanthomorphata</taxon>
        <taxon>Eupercaria</taxon>
        <taxon>Perciformes</taxon>
        <taxon>Percoidei</taxon>
        <taxon>Percidae</taxon>
        <taxon>Percinae</taxon>
        <taxon>Perca</taxon>
    </lineage>
</organism>
<name>A0A6A5FM39_PERFL</name>
<keyword evidence="5" id="KW-1133">Transmembrane helix</keyword>
<keyword evidence="3 5" id="KW-0472">Membrane</keyword>
<feature type="chain" id="PRO_5025508846" description="Immunoglobulin domain-containing protein" evidence="6">
    <location>
        <begin position="21"/>
        <end position="417"/>
    </location>
</feature>
<gene>
    <name evidence="8" type="ORF">PFLUV_G00006210</name>
</gene>
<evidence type="ECO:0000313" key="8">
    <source>
        <dbReference type="EMBL" id="KAF1394928.1"/>
    </source>
</evidence>
<comment type="caution">
    <text evidence="8">The sequence shown here is derived from an EMBL/GenBank/DDBJ whole genome shotgun (WGS) entry which is preliminary data.</text>
</comment>
<feature type="signal peptide" evidence="6">
    <location>
        <begin position="1"/>
        <end position="20"/>
    </location>
</feature>
<dbReference type="OrthoDB" id="8920197at2759"/>
<dbReference type="SMART" id="SM00409">
    <property type="entry name" value="IG"/>
    <property type="match status" value="2"/>
</dbReference>
<dbReference type="AlphaFoldDB" id="A0A6A5FM39"/>
<dbReference type="GO" id="GO:0005886">
    <property type="term" value="C:plasma membrane"/>
    <property type="evidence" value="ECO:0007669"/>
    <property type="project" value="TreeGrafter"/>
</dbReference>
<evidence type="ECO:0000313" key="9">
    <source>
        <dbReference type="Proteomes" id="UP000465112"/>
    </source>
</evidence>
<feature type="domain" description="Immunoglobulin" evidence="7">
    <location>
        <begin position="146"/>
        <end position="244"/>
    </location>
</feature>
<dbReference type="InterPro" id="IPR003599">
    <property type="entry name" value="Ig_sub"/>
</dbReference>
<evidence type="ECO:0000256" key="6">
    <source>
        <dbReference type="SAM" id="SignalP"/>
    </source>
</evidence>
<accession>A0A6A5FM39</accession>
<dbReference type="InterPro" id="IPR013106">
    <property type="entry name" value="Ig_V-set"/>
</dbReference>
<dbReference type="InterPro" id="IPR050671">
    <property type="entry name" value="CD300_family_receptors"/>
</dbReference>
<dbReference type="SUPFAM" id="SSF48726">
    <property type="entry name" value="Immunoglobulin"/>
    <property type="match status" value="2"/>
</dbReference>
<dbReference type="Proteomes" id="UP000465112">
    <property type="component" value="Chromosome 1"/>
</dbReference>
<evidence type="ECO:0000256" key="2">
    <source>
        <dbReference type="ARBA" id="ARBA00022692"/>
    </source>
</evidence>
<feature type="region of interest" description="Disordered" evidence="4">
    <location>
        <begin position="374"/>
        <end position="417"/>
    </location>
</feature>
<evidence type="ECO:0000256" key="3">
    <source>
        <dbReference type="ARBA" id="ARBA00023136"/>
    </source>
</evidence>
<dbReference type="GO" id="GO:0004888">
    <property type="term" value="F:transmembrane signaling receptor activity"/>
    <property type="evidence" value="ECO:0007669"/>
    <property type="project" value="TreeGrafter"/>
</dbReference>
<evidence type="ECO:0000256" key="4">
    <source>
        <dbReference type="SAM" id="MobiDB-lite"/>
    </source>
</evidence>
<reference evidence="8 9" key="1">
    <citation type="submission" date="2019-06" db="EMBL/GenBank/DDBJ databases">
        <title>A chromosome-scale genome assembly of the European perch, Perca fluviatilis.</title>
        <authorList>
            <person name="Roques C."/>
            <person name="Zahm M."/>
            <person name="Cabau C."/>
            <person name="Klopp C."/>
            <person name="Bouchez O."/>
            <person name="Donnadieu C."/>
            <person name="Kuhl H."/>
            <person name="Gislard M."/>
            <person name="Guendouz S."/>
            <person name="Journot L."/>
            <person name="Haffray P."/>
            <person name="Bestin A."/>
            <person name="Morvezen R."/>
            <person name="Feron R."/>
            <person name="Wen M."/>
            <person name="Jouanno E."/>
            <person name="Herpin A."/>
            <person name="Schartl M."/>
            <person name="Postlethwait J."/>
            <person name="Schaerlinger B."/>
            <person name="Chardard D."/>
            <person name="Lecocq T."/>
            <person name="Poncet C."/>
            <person name="Jaffrelo L."/>
            <person name="Lampietro C."/>
            <person name="Guiguen Y."/>
        </authorList>
    </citation>
    <scope>NUCLEOTIDE SEQUENCE [LARGE SCALE GENOMIC DNA]</scope>
    <source>
        <tissue evidence="8">Blood</tissue>
    </source>
</reference>
<dbReference type="Pfam" id="PF07686">
    <property type="entry name" value="V-set"/>
    <property type="match status" value="2"/>
</dbReference>
<comment type="subcellular location">
    <subcellularLocation>
        <location evidence="1">Membrane</location>
    </subcellularLocation>
</comment>
<dbReference type="Gene3D" id="2.60.40.10">
    <property type="entry name" value="Immunoglobulins"/>
    <property type="match status" value="2"/>
</dbReference>
<dbReference type="InterPro" id="IPR013783">
    <property type="entry name" value="Ig-like_fold"/>
</dbReference>
<evidence type="ECO:0000256" key="1">
    <source>
        <dbReference type="ARBA" id="ARBA00004370"/>
    </source>
</evidence>
<dbReference type="PANTHER" id="PTHR11860">
    <property type="entry name" value="POLYMERIC-IMMUNOGLOBULIN RECEPTOR"/>
    <property type="match status" value="1"/>
</dbReference>
<keyword evidence="9" id="KW-1185">Reference proteome</keyword>
<feature type="transmembrane region" description="Helical" evidence="5">
    <location>
        <begin position="269"/>
        <end position="292"/>
    </location>
</feature>